<feature type="compositionally biased region" description="Low complexity" evidence="2">
    <location>
        <begin position="154"/>
        <end position="168"/>
    </location>
</feature>
<feature type="compositionally biased region" description="Polar residues" evidence="2">
    <location>
        <begin position="1125"/>
        <end position="1139"/>
    </location>
</feature>
<feature type="coiled-coil region" evidence="1">
    <location>
        <begin position="1664"/>
        <end position="1699"/>
    </location>
</feature>
<comment type="caution">
    <text evidence="3">The sequence shown here is derived from an EMBL/GenBank/DDBJ whole genome shotgun (WGS) entry which is preliminary data.</text>
</comment>
<feature type="compositionally biased region" description="Pro residues" evidence="2">
    <location>
        <begin position="120"/>
        <end position="130"/>
    </location>
</feature>
<protein>
    <submittedName>
        <fullName evidence="3">Uncharacterized protein</fullName>
    </submittedName>
</protein>
<accession>A0A8J2NZ63</accession>
<feature type="compositionally biased region" description="Low complexity" evidence="2">
    <location>
        <begin position="2065"/>
        <end position="2078"/>
    </location>
</feature>
<feature type="coiled-coil region" evidence="1">
    <location>
        <begin position="935"/>
        <end position="979"/>
    </location>
</feature>
<feature type="compositionally biased region" description="Low complexity" evidence="2">
    <location>
        <begin position="30"/>
        <end position="39"/>
    </location>
</feature>
<feature type="compositionally biased region" description="Polar residues" evidence="2">
    <location>
        <begin position="720"/>
        <end position="737"/>
    </location>
</feature>
<feature type="compositionally biased region" description="Low complexity" evidence="2">
    <location>
        <begin position="1227"/>
        <end position="1243"/>
    </location>
</feature>
<keyword evidence="1" id="KW-0175">Coiled coil</keyword>
<feature type="compositionally biased region" description="Basic and acidic residues" evidence="2">
    <location>
        <begin position="612"/>
        <end position="625"/>
    </location>
</feature>
<gene>
    <name evidence="3" type="ORF">AFUS01_LOCUS8003</name>
</gene>
<feature type="compositionally biased region" description="Low complexity" evidence="2">
    <location>
        <begin position="1207"/>
        <end position="1221"/>
    </location>
</feature>
<feature type="compositionally biased region" description="Low complexity" evidence="2">
    <location>
        <begin position="1020"/>
        <end position="1039"/>
    </location>
</feature>
<feature type="region of interest" description="Disordered" evidence="2">
    <location>
        <begin position="1"/>
        <end position="173"/>
    </location>
</feature>
<feature type="compositionally biased region" description="Low complexity" evidence="2">
    <location>
        <begin position="1498"/>
        <end position="1508"/>
    </location>
</feature>
<feature type="compositionally biased region" description="Acidic residues" evidence="2">
    <location>
        <begin position="1888"/>
        <end position="1897"/>
    </location>
</feature>
<feature type="compositionally biased region" description="Polar residues" evidence="2">
    <location>
        <begin position="871"/>
        <end position="897"/>
    </location>
</feature>
<feature type="compositionally biased region" description="Low complexity" evidence="2">
    <location>
        <begin position="990"/>
        <end position="1008"/>
    </location>
</feature>
<evidence type="ECO:0000256" key="1">
    <source>
        <dbReference type="SAM" id="Coils"/>
    </source>
</evidence>
<feature type="compositionally biased region" description="Polar residues" evidence="2">
    <location>
        <begin position="489"/>
        <end position="510"/>
    </location>
</feature>
<feature type="region of interest" description="Disordered" evidence="2">
    <location>
        <begin position="1843"/>
        <end position="1901"/>
    </location>
</feature>
<evidence type="ECO:0000313" key="4">
    <source>
        <dbReference type="Proteomes" id="UP000708208"/>
    </source>
</evidence>
<feature type="region of interest" description="Disordered" evidence="2">
    <location>
        <begin position="2061"/>
        <end position="2097"/>
    </location>
</feature>
<proteinExistence type="predicted"/>
<feature type="region of interest" description="Disordered" evidence="2">
    <location>
        <begin position="990"/>
        <end position="1145"/>
    </location>
</feature>
<feature type="compositionally biased region" description="Low complexity" evidence="2">
    <location>
        <begin position="1257"/>
        <end position="1286"/>
    </location>
</feature>
<evidence type="ECO:0000256" key="2">
    <source>
        <dbReference type="SAM" id="MobiDB-lite"/>
    </source>
</evidence>
<feature type="compositionally biased region" description="Low complexity" evidence="2">
    <location>
        <begin position="431"/>
        <end position="448"/>
    </location>
</feature>
<dbReference type="EMBL" id="CAJVCH010054902">
    <property type="protein sequence ID" value="CAG7718624.1"/>
    <property type="molecule type" value="Genomic_DNA"/>
</dbReference>
<keyword evidence="4" id="KW-1185">Reference proteome</keyword>
<feature type="compositionally biased region" description="Basic and acidic residues" evidence="2">
    <location>
        <begin position="352"/>
        <end position="366"/>
    </location>
</feature>
<feature type="compositionally biased region" description="Low complexity" evidence="2">
    <location>
        <begin position="1057"/>
        <end position="1110"/>
    </location>
</feature>
<feature type="compositionally biased region" description="Polar residues" evidence="2">
    <location>
        <begin position="1433"/>
        <end position="1445"/>
    </location>
</feature>
<feature type="region of interest" description="Disordered" evidence="2">
    <location>
        <begin position="1413"/>
        <end position="1508"/>
    </location>
</feature>
<feature type="compositionally biased region" description="Pro residues" evidence="2">
    <location>
        <begin position="20"/>
        <end position="29"/>
    </location>
</feature>
<feature type="region of interest" description="Disordered" evidence="2">
    <location>
        <begin position="1733"/>
        <end position="1775"/>
    </location>
</feature>
<feature type="compositionally biased region" description="Low complexity" evidence="2">
    <location>
        <begin position="550"/>
        <end position="560"/>
    </location>
</feature>
<evidence type="ECO:0000313" key="3">
    <source>
        <dbReference type="EMBL" id="CAG7718624.1"/>
    </source>
</evidence>
<feature type="compositionally biased region" description="Basic residues" evidence="2">
    <location>
        <begin position="1867"/>
        <end position="1880"/>
    </location>
</feature>
<feature type="region of interest" description="Disordered" evidence="2">
    <location>
        <begin position="301"/>
        <end position="737"/>
    </location>
</feature>
<reference evidence="3" key="1">
    <citation type="submission" date="2021-06" db="EMBL/GenBank/DDBJ databases">
        <authorList>
            <person name="Hodson N. C."/>
            <person name="Mongue J. A."/>
            <person name="Jaron S. K."/>
        </authorList>
    </citation>
    <scope>NUCLEOTIDE SEQUENCE</scope>
</reference>
<feature type="compositionally biased region" description="Low complexity" evidence="2">
    <location>
        <begin position="898"/>
        <end position="908"/>
    </location>
</feature>
<feature type="region of interest" description="Disordered" evidence="2">
    <location>
        <begin position="1227"/>
        <end position="1246"/>
    </location>
</feature>
<feature type="region of interest" description="Disordered" evidence="2">
    <location>
        <begin position="1252"/>
        <end position="1292"/>
    </location>
</feature>
<sequence>MFSFASKMLNTIMGTEDGQPPGPGQPPPMGMMSHQQQQPPLRPMSGFPQVRPNPQVGGPRPYGGPPQFSGPRPNPGLVRGGPPNFGGPPRPMGGPGTPHRFNGPQPATSPGMPRGMHPGGPQPGIRPGPPGVTLRPRGPGPGPFPQKTQPQLPGAAGSLTTGASGATGVPVPDVDLSHLSAEERAMIENVMAKAQQLEQEAPPAPVGVLPGALPGQPGPIRMMRPEDQLQQQGGDYGGRQCPLCRQRDVSGRDGHPGQECSECRTLVCNRCGGMATHPETKRPEWTCGNCIKRRRMGSAPNVAVTPGHQNLGPRPQLGPYSQLQSPNVDWDGGRRASIGGGIQGPGGPQQRWESEREFDNLDESKEAVGTWESDTGQTRRYSAEMTLPSQGERTEQSEELFLNPSSKSPVDLDDEPSPLTDLPPDHSLSMSTPVSASASKAKPSSFVKMHSRSISIDMAETDDEGKSSSLNNGFGMYSPIEHEGLPADTTYSSTHRISIPSLSKPDSNTDALMEELSKLQSAVESYSLKRRERQKREVETELPDSYTRLSPSPISRSRSPSPSPSPKDSPGKSGESMSPIHSLSPVYHSPQGGRDSPESPESEYPAPRKAIVMKEHDLDDYKSSTDEDTDSDSEEERKTGLGGSEVVAYYDHSPGEVYTIPEEEDEGGSPTGGDLVTSLNRPGIQGSMGENGSPRRRLVGQECVPGMSPADMRHSIRPQLRSQRSLDNRLPSSSNQQQAMDLMNQQSLDQQGNISYPNNNLNTQAPSQLTGAMDNQIMLNQSTINASNSMSGPINAPQSIGIPGTSAASMLHPQTQQQTMLSTSVNSDMQSLEMNVAGIVQRTSVQSAQQQALGQSGVGLGGGVGSDWSSNVHMSSLQCPTSGMTSVSPTDPSLVISQNQPYQQQQSTHAINPPVVQNQSQLQSQQAAAMHPSQQQQLQSQIQQQQQLQQQQLQQQQILQQQQQQHLQLQQQSQQLGAQQAQLLQQQQLQQMPQSQHSQQQQQLSPMQPTGGQLGQQDGSLHSLQQQQWPQQSHSQSQLYDQSGRPLPSSSVSQYAQLQPALGSLQSQQQQHMGMSQQHYQQQTSGQMNLMHTQQQQQQLPQSTQGPQAQHSQQLQGIGMGGQHPQGSTSHLNVSTSQAGPGAKSISGLLADFSRALGLGSTSPRPSPSEDKSEPFPIPSSAAGSGGMSIQGLPLSPYDNYSHPHQHPQQQIPHQQGVLQQHLQPSYQGYQSSQQQQHHVQQSAFASIQDSSQAFLQRQQHQSMVSQQSQQYSHSAALQQSQSSQQPVMTQGGNVMTQQQAASLGVGVVGALSPAQAHMYQQQMALQHQAQHMKKTSRRAHLSSSTVGEMRRDGGPSTVIIGGQGLAVTPSGMTIGALTPAVVTSLGTFIGGGPTLIGTSLLSQPLAVTPLGTPIGTPVGTPRSGRDPGGCDSSDTMSETDSQKSLRMRRKLPCLPADQEAAPLPSTKKRDRQRAQETFRSLSPMRMSSLDNTIPGRSYGMSSLSLSRPSASESNLRKLCMGPDLRPDPIPRPGSALGLLQASSVVSSMGAKSDTVYPLSGNLFSTSATFPGMGLRTTTSGFTASSDLTTTTSVLSGLYPSYKTSDTWSSNMAELAACLPPDLRHLLNKSEHGDISGGMSGLSGLTSSLGETSLNVGSHLPTYMRTLREQLQEERRQLLSEERRRLEALRERDRELGARLDAVTSRAASDSMRSRADLSRNVGISRSAGASPLLSRKLKGHRRQLSDPKLSLPFSPIQEDGDSELQDFERSSTGILRPPYKSYEYESLEDTTLLRPPPGEWDPSQSYLAPSWGSASVLRETAISSMGGLLDDDEMRAGVSSRFLRRSSEGEAWPPSGISRSLSSSRDKRHQLRKHRKSRSWHPSPYVSEEEDDEEEDNLSREEKKARIKAEIARRRQQIQEKAGLHNELLRISRYGGDMMQDRHSVLKSVDQLVREQYGRFDPPYQHYGRPVSSLYTTNPRLNRGLISPSASEEDRSIERIASTFRSDDYTNMLYERIGEISPLATDTESMGSELGTTPAAMPLLPDMPTRSRRLLEDLGSAPIGMTEGGRSSSSTGTNMKGKYGVSSQGLPFRTVL</sequence>
<feature type="region of interest" description="Disordered" evidence="2">
    <location>
        <begin position="1157"/>
        <end position="1221"/>
    </location>
</feature>
<dbReference type="OrthoDB" id="67688at2759"/>
<feature type="region of interest" description="Disordered" evidence="2">
    <location>
        <begin position="871"/>
        <end position="908"/>
    </location>
</feature>
<organism evidence="3 4">
    <name type="scientific">Allacma fusca</name>
    <dbReference type="NCBI Taxonomy" id="39272"/>
    <lineage>
        <taxon>Eukaryota</taxon>
        <taxon>Metazoa</taxon>
        <taxon>Ecdysozoa</taxon>
        <taxon>Arthropoda</taxon>
        <taxon>Hexapoda</taxon>
        <taxon>Collembola</taxon>
        <taxon>Symphypleona</taxon>
        <taxon>Sminthuridae</taxon>
        <taxon>Allacma</taxon>
    </lineage>
</organism>
<feature type="compositionally biased region" description="Gly residues" evidence="2">
    <location>
        <begin position="338"/>
        <end position="347"/>
    </location>
</feature>
<dbReference type="Proteomes" id="UP000708208">
    <property type="component" value="Unassembled WGS sequence"/>
</dbReference>
<name>A0A8J2NZ63_9HEXA</name>